<name>A0AAD8P211_TARER</name>
<sequence length="249" mass="28245">MDLEDQDWVHVRYEVHDDGDEYVKSPTTFYNLSFNALKASQGCDGDDQVFKKQSNHKEVEVIDKFPIMIKESKETSYEPDPDLERETNSNQDPVFHVFFKKENQFVEMKTGSPGLRSQESDMSCIESPPCQGDEKHGDHVVNCSSPSNMIKKKVVAWKESNQRLNFWKWGLSGIGVFCSVGMTLATICIIICGNGKGHKQQNQNFTIQIYPENKRIKQVVQKANVAMSAMRGVPLVKAQITFGGHYESL</sequence>
<reference evidence="4" key="1">
    <citation type="journal article" date="2023" name="bioRxiv">
        <title>Improved chromosome-level genome assembly for marigold (Tagetes erecta).</title>
        <authorList>
            <person name="Jiang F."/>
            <person name="Yuan L."/>
            <person name="Wang S."/>
            <person name="Wang H."/>
            <person name="Xu D."/>
            <person name="Wang A."/>
            <person name="Fan W."/>
        </authorList>
    </citation>
    <scope>NUCLEOTIDE SEQUENCE</scope>
    <source>
        <strain evidence="4">WSJ</strain>
        <tissue evidence="4">Leaf</tissue>
    </source>
</reference>
<dbReference type="PANTHER" id="PTHR33646:SF16">
    <property type="entry name" value="TRANSMEMBRANE PROTEIN"/>
    <property type="match status" value="1"/>
</dbReference>
<evidence type="ECO:0000256" key="1">
    <source>
        <dbReference type="SAM" id="MobiDB-lite"/>
    </source>
</evidence>
<dbReference type="InterPro" id="IPR049224">
    <property type="entry name" value="DUF6821"/>
</dbReference>
<evidence type="ECO:0000256" key="2">
    <source>
        <dbReference type="SAM" id="Phobius"/>
    </source>
</evidence>
<feature type="region of interest" description="Disordered" evidence="1">
    <location>
        <begin position="111"/>
        <end position="137"/>
    </location>
</feature>
<dbReference type="EMBL" id="JAUHHV010000003">
    <property type="protein sequence ID" value="KAK1429229.1"/>
    <property type="molecule type" value="Genomic_DNA"/>
</dbReference>
<keyword evidence="2" id="KW-0472">Membrane</keyword>
<organism evidence="4 5">
    <name type="scientific">Tagetes erecta</name>
    <name type="common">African marigold</name>
    <dbReference type="NCBI Taxonomy" id="13708"/>
    <lineage>
        <taxon>Eukaryota</taxon>
        <taxon>Viridiplantae</taxon>
        <taxon>Streptophyta</taxon>
        <taxon>Embryophyta</taxon>
        <taxon>Tracheophyta</taxon>
        <taxon>Spermatophyta</taxon>
        <taxon>Magnoliopsida</taxon>
        <taxon>eudicotyledons</taxon>
        <taxon>Gunneridae</taxon>
        <taxon>Pentapetalae</taxon>
        <taxon>asterids</taxon>
        <taxon>campanulids</taxon>
        <taxon>Asterales</taxon>
        <taxon>Asteraceae</taxon>
        <taxon>Asteroideae</taxon>
        <taxon>Heliantheae alliance</taxon>
        <taxon>Tageteae</taxon>
        <taxon>Tagetes</taxon>
    </lineage>
</organism>
<gene>
    <name evidence="4" type="ORF">QVD17_11435</name>
</gene>
<keyword evidence="2" id="KW-0812">Transmembrane</keyword>
<evidence type="ECO:0000313" key="4">
    <source>
        <dbReference type="EMBL" id="KAK1429229.1"/>
    </source>
</evidence>
<dbReference type="Pfam" id="PF20705">
    <property type="entry name" value="DUF6821"/>
    <property type="match status" value="1"/>
</dbReference>
<feature type="transmembrane region" description="Helical" evidence="2">
    <location>
        <begin position="169"/>
        <end position="192"/>
    </location>
</feature>
<dbReference type="PANTHER" id="PTHR33646">
    <property type="entry name" value="GB|AAF00631.1"/>
    <property type="match status" value="1"/>
</dbReference>
<dbReference type="Proteomes" id="UP001229421">
    <property type="component" value="Unassembled WGS sequence"/>
</dbReference>
<keyword evidence="2" id="KW-1133">Transmembrane helix</keyword>
<comment type="caution">
    <text evidence="4">The sequence shown here is derived from an EMBL/GenBank/DDBJ whole genome shotgun (WGS) entry which is preliminary data.</text>
</comment>
<feature type="domain" description="DUF6821" evidence="3">
    <location>
        <begin position="90"/>
        <end position="249"/>
    </location>
</feature>
<accession>A0AAD8P211</accession>
<protein>
    <recommendedName>
        <fullName evidence="3">DUF6821 domain-containing protein</fullName>
    </recommendedName>
</protein>
<evidence type="ECO:0000313" key="5">
    <source>
        <dbReference type="Proteomes" id="UP001229421"/>
    </source>
</evidence>
<dbReference type="AlphaFoldDB" id="A0AAD8P211"/>
<keyword evidence="5" id="KW-1185">Reference proteome</keyword>
<proteinExistence type="predicted"/>
<evidence type="ECO:0000259" key="3">
    <source>
        <dbReference type="Pfam" id="PF20705"/>
    </source>
</evidence>
<dbReference type="InterPro" id="IPR045883">
    <property type="entry name" value="At4g13530-like"/>
</dbReference>